<dbReference type="EMBL" id="KV700124">
    <property type="protein sequence ID" value="OCF34635.1"/>
    <property type="molecule type" value="Genomic_DNA"/>
</dbReference>
<accession>A0A1B9GUS6</accession>
<dbReference type="STRING" id="1296120.A0A1B9GUS6"/>
<sequence>MTSKERWISSIDTRLRLLLRRKLIEPQWVVNLYLALLEVRSLVEGCAEMSSPGPFYIKHDDDRGDHIRALEDGTVTGVIDWEWAYTTHKEETFCSPIGWAHKQFHSWKNDALSKEEICLLDAFNAAARPDLA</sequence>
<gene>
    <name evidence="1" type="ORF">I316_03676</name>
</gene>
<evidence type="ECO:0000313" key="2">
    <source>
        <dbReference type="Proteomes" id="UP000092666"/>
    </source>
</evidence>
<dbReference type="OrthoDB" id="2564497at2759"/>
<evidence type="ECO:0008006" key="3">
    <source>
        <dbReference type="Google" id="ProtNLM"/>
    </source>
</evidence>
<dbReference type="Proteomes" id="UP000092666">
    <property type="component" value="Unassembled WGS sequence"/>
</dbReference>
<dbReference type="AlphaFoldDB" id="A0A1B9GUS6"/>
<protein>
    <recommendedName>
        <fullName evidence="3">Aminoglycoside phosphotransferase domain-containing protein</fullName>
    </recommendedName>
</protein>
<evidence type="ECO:0000313" key="1">
    <source>
        <dbReference type="EMBL" id="OCF34635.1"/>
    </source>
</evidence>
<name>A0A1B9GUS6_9TREE</name>
<reference evidence="2" key="2">
    <citation type="submission" date="2013-12" db="EMBL/GenBank/DDBJ databases">
        <title>Evolution of pathogenesis and genome organization in the Tremellales.</title>
        <authorList>
            <person name="Cuomo C."/>
            <person name="Litvintseva A."/>
            <person name="Heitman J."/>
            <person name="Chen Y."/>
            <person name="Sun S."/>
            <person name="Springer D."/>
            <person name="Dromer F."/>
            <person name="Young S."/>
            <person name="Zeng Q."/>
            <person name="Chapman S."/>
            <person name="Gujja S."/>
            <person name="Saif S."/>
            <person name="Birren B."/>
        </authorList>
    </citation>
    <scope>NUCLEOTIDE SEQUENCE [LARGE SCALE GENOMIC DNA]</scope>
    <source>
        <strain evidence="2">BCC8398</strain>
    </source>
</reference>
<proteinExistence type="predicted"/>
<reference evidence="1 2" key="1">
    <citation type="submission" date="2013-07" db="EMBL/GenBank/DDBJ databases">
        <title>The Genome Sequence of Cryptococcus heveanensis BCC8398.</title>
        <authorList>
            <consortium name="The Broad Institute Genome Sequencing Platform"/>
            <person name="Cuomo C."/>
            <person name="Litvintseva A."/>
            <person name="Chen Y."/>
            <person name="Heitman J."/>
            <person name="Sun S."/>
            <person name="Springer D."/>
            <person name="Dromer F."/>
            <person name="Young S.K."/>
            <person name="Zeng Q."/>
            <person name="Gargeya S."/>
            <person name="Fitzgerald M."/>
            <person name="Abouelleil A."/>
            <person name="Alvarado L."/>
            <person name="Berlin A.M."/>
            <person name="Chapman S.B."/>
            <person name="Dewar J."/>
            <person name="Goldberg J."/>
            <person name="Griggs A."/>
            <person name="Gujja S."/>
            <person name="Hansen M."/>
            <person name="Howarth C."/>
            <person name="Imamovic A."/>
            <person name="Larimer J."/>
            <person name="McCowan C."/>
            <person name="Murphy C."/>
            <person name="Pearson M."/>
            <person name="Priest M."/>
            <person name="Roberts A."/>
            <person name="Saif S."/>
            <person name="Shea T."/>
            <person name="Sykes S."/>
            <person name="Wortman J."/>
            <person name="Nusbaum C."/>
            <person name="Birren B."/>
        </authorList>
    </citation>
    <scope>NUCLEOTIDE SEQUENCE [LARGE SCALE GENOMIC DNA]</scope>
    <source>
        <strain evidence="1 2">BCC8398</strain>
    </source>
</reference>
<organism evidence="1 2">
    <name type="scientific">Kwoniella heveanensis BCC8398</name>
    <dbReference type="NCBI Taxonomy" id="1296120"/>
    <lineage>
        <taxon>Eukaryota</taxon>
        <taxon>Fungi</taxon>
        <taxon>Dikarya</taxon>
        <taxon>Basidiomycota</taxon>
        <taxon>Agaricomycotina</taxon>
        <taxon>Tremellomycetes</taxon>
        <taxon>Tremellales</taxon>
        <taxon>Cryptococcaceae</taxon>
        <taxon>Kwoniella</taxon>
    </lineage>
</organism>
<keyword evidence="2" id="KW-1185">Reference proteome</keyword>